<protein>
    <submittedName>
        <fullName evidence="8">S8 family serine peptidase</fullName>
    </submittedName>
</protein>
<comment type="caution">
    <text evidence="8">The sequence shown here is derived from an EMBL/GenBank/DDBJ whole genome shotgun (WGS) entry which is preliminary data.</text>
</comment>
<feature type="domain" description="PKD" evidence="7">
    <location>
        <begin position="551"/>
        <end position="589"/>
    </location>
</feature>
<evidence type="ECO:0000259" key="7">
    <source>
        <dbReference type="PROSITE" id="PS50093"/>
    </source>
</evidence>
<dbReference type="InterPro" id="IPR022409">
    <property type="entry name" value="PKD/Chitinase_dom"/>
</dbReference>
<dbReference type="InterPro" id="IPR023828">
    <property type="entry name" value="Peptidase_S8_Ser-AS"/>
</dbReference>
<dbReference type="InterPro" id="IPR013783">
    <property type="entry name" value="Ig-like_fold"/>
</dbReference>
<dbReference type="Gene3D" id="2.60.40.10">
    <property type="entry name" value="Immunoglobulins"/>
    <property type="match status" value="1"/>
</dbReference>
<keyword evidence="2 5" id="KW-0645">Protease</keyword>
<dbReference type="SUPFAM" id="SSF49299">
    <property type="entry name" value="PKD domain"/>
    <property type="match status" value="1"/>
</dbReference>
<dbReference type="SUPFAM" id="SSF52743">
    <property type="entry name" value="Subtilisin-like"/>
    <property type="match status" value="1"/>
</dbReference>
<reference evidence="8 9" key="1">
    <citation type="submission" date="2019-06" db="EMBL/GenBank/DDBJ databases">
        <title>Gramella sabulilitoris sp. nov., isolated from a marine sand.</title>
        <authorList>
            <person name="Yoon J.-H."/>
        </authorList>
    </citation>
    <scope>NUCLEOTIDE SEQUENCE [LARGE SCALE GENOMIC DNA]</scope>
    <source>
        <strain evidence="8 9">HSMS-1</strain>
    </source>
</reference>
<proteinExistence type="inferred from homology"/>
<dbReference type="PROSITE" id="PS50093">
    <property type="entry name" value="PKD"/>
    <property type="match status" value="1"/>
</dbReference>
<dbReference type="Pfam" id="PF18911">
    <property type="entry name" value="PKD_4"/>
    <property type="match status" value="1"/>
</dbReference>
<evidence type="ECO:0000313" key="8">
    <source>
        <dbReference type="EMBL" id="TRO65067.1"/>
    </source>
</evidence>
<dbReference type="Proteomes" id="UP000315131">
    <property type="component" value="Unassembled WGS sequence"/>
</dbReference>
<dbReference type="InterPro" id="IPR050131">
    <property type="entry name" value="Peptidase_S8_subtilisin-like"/>
</dbReference>
<dbReference type="RefSeq" id="WP_143410361.1">
    <property type="nucleotide sequence ID" value="NZ_VHSF01000002.1"/>
</dbReference>
<dbReference type="InterPro" id="IPR010259">
    <property type="entry name" value="S8pro/Inhibitor_I9"/>
</dbReference>
<evidence type="ECO:0000313" key="9">
    <source>
        <dbReference type="Proteomes" id="UP000315131"/>
    </source>
</evidence>
<keyword evidence="9" id="KW-1185">Reference proteome</keyword>
<dbReference type="SMART" id="SM00089">
    <property type="entry name" value="PKD"/>
    <property type="match status" value="1"/>
</dbReference>
<evidence type="ECO:0000256" key="1">
    <source>
        <dbReference type="ARBA" id="ARBA00011073"/>
    </source>
</evidence>
<dbReference type="PROSITE" id="PS00138">
    <property type="entry name" value="SUBTILASE_SER"/>
    <property type="match status" value="1"/>
</dbReference>
<feature type="active site" description="Charge relay system" evidence="5">
    <location>
        <position position="212"/>
    </location>
</feature>
<organism evidence="8 9">
    <name type="scientific">Christiangramia sabulilitoris</name>
    <dbReference type="NCBI Taxonomy" id="2583991"/>
    <lineage>
        <taxon>Bacteria</taxon>
        <taxon>Pseudomonadati</taxon>
        <taxon>Bacteroidota</taxon>
        <taxon>Flavobacteriia</taxon>
        <taxon>Flavobacteriales</taxon>
        <taxon>Flavobacteriaceae</taxon>
        <taxon>Christiangramia</taxon>
    </lineage>
</organism>
<dbReference type="Gene3D" id="3.40.50.200">
    <property type="entry name" value="Peptidase S8/S53 domain"/>
    <property type="match status" value="1"/>
</dbReference>
<dbReference type="InterPro" id="IPR034193">
    <property type="entry name" value="PCSK9_ProteinaseK-like"/>
</dbReference>
<dbReference type="InterPro" id="IPR035986">
    <property type="entry name" value="PKD_dom_sf"/>
</dbReference>
<feature type="active site" description="Charge relay system" evidence="5">
    <location>
        <position position="170"/>
    </location>
</feature>
<dbReference type="PANTHER" id="PTHR43806:SF11">
    <property type="entry name" value="CEREVISIN-RELATED"/>
    <property type="match status" value="1"/>
</dbReference>
<dbReference type="InterPro" id="IPR037045">
    <property type="entry name" value="S8pro/Inhibitor_I9_sf"/>
</dbReference>
<dbReference type="Gene3D" id="3.30.70.80">
    <property type="entry name" value="Peptidase S8 propeptide/proteinase inhibitor I9"/>
    <property type="match status" value="1"/>
</dbReference>
<keyword evidence="4 5" id="KW-0720">Serine protease</keyword>
<evidence type="ECO:0000256" key="4">
    <source>
        <dbReference type="ARBA" id="ARBA00022825"/>
    </source>
</evidence>
<dbReference type="PROSITE" id="PS00137">
    <property type="entry name" value="SUBTILASE_HIS"/>
    <property type="match status" value="1"/>
</dbReference>
<dbReference type="PANTHER" id="PTHR43806">
    <property type="entry name" value="PEPTIDASE S8"/>
    <property type="match status" value="1"/>
</dbReference>
<feature type="active site" description="Charge relay system" evidence="5">
    <location>
        <position position="367"/>
    </location>
</feature>
<dbReference type="EMBL" id="VHSF01000002">
    <property type="protein sequence ID" value="TRO65067.1"/>
    <property type="molecule type" value="Genomic_DNA"/>
</dbReference>
<dbReference type="InterPro" id="IPR000209">
    <property type="entry name" value="Peptidase_S8/S53_dom"/>
</dbReference>
<evidence type="ECO:0000256" key="3">
    <source>
        <dbReference type="ARBA" id="ARBA00022801"/>
    </source>
</evidence>
<accession>A0A550I270</accession>
<dbReference type="GO" id="GO:0004252">
    <property type="term" value="F:serine-type endopeptidase activity"/>
    <property type="evidence" value="ECO:0007669"/>
    <property type="project" value="UniProtKB-UniRule"/>
</dbReference>
<dbReference type="PROSITE" id="PS00136">
    <property type="entry name" value="SUBTILASE_ASP"/>
    <property type="match status" value="1"/>
</dbReference>
<evidence type="ECO:0000256" key="2">
    <source>
        <dbReference type="ARBA" id="ARBA00022670"/>
    </source>
</evidence>
<dbReference type="Pfam" id="PF05922">
    <property type="entry name" value="Inhibitor_I9"/>
    <property type="match status" value="1"/>
</dbReference>
<dbReference type="OrthoDB" id="9798386at2"/>
<dbReference type="PROSITE" id="PS51892">
    <property type="entry name" value="SUBTILASE"/>
    <property type="match status" value="1"/>
</dbReference>
<dbReference type="InterPro" id="IPR000601">
    <property type="entry name" value="PKD_dom"/>
</dbReference>
<dbReference type="InterPro" id="IPR023827">
    <property type="entry name" value="Peptidase_S8_Asp-AS"/>
</dbReference>
<keyword evidence="3 5" id="KW-0378">Hydrolase</keyword>
<evidence type="ECO:0000256" key="5">
    <source>
        <dbReference type="PROSITE-ProRule" id="PRU01240"/>
    </source>
</evidence>
<dbReference type="CDD" id="cd00146">
    <property type="entry name" value="PKD"/>
    <property type="match status" value="1"/>
</dbReference>
<dbReference type="FunFam" id="3.40.50.200:FF:000014">
    <property type="entry name" value="Proteinase K"/>
    <property type="match status" value="1"/>
</dbReference>
<name>A0A550I270_9FLAO</name>
<evidence type="ECO:0000256" key="6">
    <source>
        <dbReference type="RuleBase" id="RU003355"/>
    </source>
</evidence>
<dbReference type="InterPro" id="IPR015500">
    <property type="entry name" value="Peptidase_S8_subtilisin-rel"/>
</dbReference>
<comment type="similarity">
    <text evidence="1 5 6">Belongs to the peptidase S8 family.</text>
</comment>
<dbReference type="Pfam" id="PF00082">
    <property type="entry name" value="Peptidase_S8"/>
    <property type="match status" value="1"/>
</dbReference>
<dbReference type="CDD" id="cd04077">
    <property type="entry name" value="Peptidases_S8_PCSK9_ProteinaseK_like"/>
    <property type="match status" value="1"/>
</dbReference>
<dbReference type="InterPro" id="IPR022398">
    <property type="entry name" value="Peptidase_S8_His-AS"/>
</dbReference>
<dbReference type="SUPFAM" id="SSF54897">
    <property type="entry name" value="Protease propeptides/inhibitors"/>
    <property type="match status" value="1"/>
</dbReference>
<dbReference type="InterPro" id="IPR036852">
    <property type="entry name" value="Peptidase_S8/S53_dom_sf"/>
</dbReference>
<gene>
    <name evidence="8" type="ORF">FGM01_06580</name>
</gene>
<sequence>MFLNYFSWTASCHKILLFLFFLFLVSCTSENFEDDPDAILRVHSKTSQVDKSYIVILNKRPSKGHLKREEVLNELLQEINNIPSQARVTRKYQRVFSGFAAELSEKQVLKLKNDKRVEAVYEDVHVYPNESYVQNYVTWGLDRLDSRDIIMDRAYAYSATGSGVNAYIMDSGINYSHEEFNGRASLGYDFVLEENPENTDPNQKPGEDCGGHGTHVAGTVGGNTYGVAKNVKLVSVRVFGCNGGSSVSRILAAIEWITLNALKPAVVNMSLGGTASVETEPVTIAIENSISEGISYVVSAGNSYDNACLFTPANVDGAITVGASDVNNNMAGYSNFGECVDIFAPGTYILSASHIDNTSTQIMSGTSMASPHVAGIAALFLEANNSATPQEVHSAIRENSTPDYITNVPEGSSNFANSLWNNINFSPPAPPQLNFEVFSYKEKRRIEVALTWEPTADQYIKLYKNGEFFGQVENNGLYFGSFSAKGNDTFNFQICETNYNNCSEVLIPVEVENPDEMPNKPPSASFWYQQDGVTFFLKDDSWDNDGTIENWLWNFGDGNTSTLQNPVHTFSELGYYKVSLTVTDDRGGSNLFYRWMEAIEPDPVNLVLTVNGYRIKGQEYTDLTWTPSNTSEEIDIYLNGRLRHRVPNTGSYTDRISVKGSTSLTYKVCISNSLELCSDEITVQF</sequence>
<dbReference type="GO" id="GO:0005615">
    <property type="term" value="C:extracellular space"/>
    <property type="evidence" value="ECO:0007669"/>
    <property type="project" value="TreeGrafter"/>
</dbReference>
<dbReference type="AlphaFoldDB" id="A0A550I270"/>
<dbReference type="GO" id="GO:0006508">
    <property type="term" value="P:proteolysis"/>
    <property type="evidence" value="ECO:0007669"/>
    <property type="project" value="UniProtKB-KW"/>
</dbReference>
<dbReference type="PRINTS" id="PR00723">
    <property type="entry name" value="SUBTILISIN"/>
</dbReference>